<gene>
    <name evidence="2" type="ORF">QNM18_10165</name>
</gene>
<dbReference type="InterPro" id="IPR003593">
    <property type="entry name" value="AAA+_ATPase"/>
</dbReference>
<reference evidence="2 3" key="1">
    <citation type="submission" date="2023-05" db="EMBL/GenBank/DDBJ databases">
        <title>Pseudoalteromonas ardens sp. nov., Pseudoalteromonas obscura sp. nov., and Pseudoalteromonas umbrosa sp. nov., isolated from the coral Montipora capitata.</title>
        <authorList>
            <person name="Thomas E.M."/>
            <person name="Smith E.M."/>
            <person name="Papke E."/>
            <person name="Shlafstein M.D."/>
            <person name="Oline D.K."/>
            <person name="Videau P."/>
            <person name="Saw J.H."/>
            <person name="Strangman W.K."/>
            <person name="Ushijima B."/>
        </authorList>
    </citation>
    <scope>NUCLEOTIDE SEQUENCE [LARGE SCALE GENOMIC DNA]</scope>
    <source>
        <strain evidence="2 3">P94</strain>
    </source>
</reference>
<organism evidence="2 3">
    <name type="scientific">Pseudoalteromonas obscura</name>
    <dbReference type="NCBI Taxonomy" id="3048491"/>
    <lineage>
        <taxon>Bacteria</taxon>
        <taxon>Pseudomonadati</taxon>
        <taxon>Pseudomonadota</taxon>
        <taxon>Gammaproteobacteria</taxon>
        <taxon>Alteromonadales</taxon>
        <taxon>Pseudoalteromonadaceae</taxon>
        <taxon>Pseudoalteromonas</taxon>
    </lineage>
</organism>
<dbReference type="RefSeq" id="WP_284137116.1">
    <property type="nucleotide sequence ID" value="NZ_JASJUT010000003.1"/>
</dbReference>
<feature type="domain" description="AAA+ ATPase" evidence="1">
    <location>
        <begin position="23"/>
        <end position="317"/>
    </location>
</feature>
<keyword evidence="3" id="KW-1185">Reference proteome</keyword>
<name>A0ABT7EK34_9GAMM</name>
<dbReference type="PANTHER" id="PTHR43581">
    <property type="entry name" value="ATP/GTP PHOSPHATASE"/>
    <property type="match status" value="1"/>
</dbReference>
<dbReference type="InterPro" id="IPR003959">
    <property type="entry name" value="ATPase_AAA_core"/>
</dbReference>
<comment type="caution">
    <text evidence="2">The sequence shown here is derived from an EMBL/GenBank/DDBJ whole genome shotgun (WGS) entry which is preliminary data.</text>
</comment>
<evidence type="ECO:0000313" key="2">
    <source>
        <dbReference type="EMBL" id="MDK2595408.1"/>
    </source>
</evidence>
<proteinExistence type="predicted"/>
<dbReference type="Gene3D" id="3.40.50.300">
    <property type="entry name" value="P-loop containing nucleotide triphosphate hydrolases"/>
    <property type="match status" value="1"/>
</dbReference>
<dbReference type="SMART" id="SM00382">
    <property type="entry name" value="AAA"/>
    <property type="match status" value="1"/>
</dbReference>
<dbReference type="EMBL" id="JASJUT010000003">
    <property type="protein sequence ID" value="MDK2595408.1"/>
    <property type="molecule type" value="Genomic_DNA"/>
</dbReference>
<evidence type="ECO:0000313" key="3">
    <source>
        <dbReference type="Proteomes" id="UP001231915"/>
    </source>
</evidence>
<dbReference type="PANTHER" id="PTHR43581:SF2">
    <property type="entry name" value="EXCINUCLEASE ATPASE SUBUNIT"/>
    <property type="match status" value="1"/>
</dbReference>
<dbReference type="Pfam" id="PF13304">
    <property type="entry name" value="AAA_21"/>
    <property type="match status" value="1"/>
</dbReference>
<dbReference type="Proteomes" id="UP001231915">
    <property type="component" value="Unassembled WGS sequence"/>
</dbReference>
<dbReference type="SUPFAM" id="SSF52540">
    <property type="entry name" value="P-loop containing nucleoside triphosphate hydrolases"/>
    <property type="match status" value="1"/>
</dbReference>
<protein>
    <submittedName>
        <fullName evidence="2">AAA family ATPase</fullName>
    </submittedName>
</protein>
<sequence>MSCINKLEIKVGNLGKNISIDLNGKNLMVTGRNGSGKTSFLNEIEGVLKDKLIHKKNDSLEELESYLHLQEDRLSSFSIVDSMHSIVVKNISETKKDIEKLNRHNIEFFNFTQLFSDFTDGRAVFKFFEASRRVDINIPSGAPPLSKFKDLDDLSTSSYFEEYLVSYKTRQAYANQIGDKELSEIINSWFLKLENDLCELFEEKLSLEFNYDTMRFSLVNNSGRSFSFQELPSGYSAIMAIYSELITRVRFKEVPPDEIGGVVIIDEIDAHLHVSLQKKIFAFLDSSFPNVQFIVSTHSPFVLSSVSNSVIYDLSTEEVVDDLSLYSYDAILDGLFNVNVSSKILEEKTNNIINLMNNPTNTTELERCVRELIPLETQIDESSQVILGKAKLLLAKLKRGALDV</sequence>
<evidence type="ECO:0000259" key="1">
    <source>
        <dbReference type="SMART" id="SM00382"/>
    </source>
</evidence>
<accession>A0ABT7EK34</accession>
<dbReference type="InterPro" id="IPR051396">
    <property type="entry name" value="Bact_Antivir_Def_Nuclease"/>
</dbReference>
<dbReference type="CDD" id="cd00267">
    <property type="entry name" value="ABC_ATPase"/>
    <property type="match status" value="1"/>
</dbReference>
<dbReference type="InterPro" id="IPR027417">
    <property type="entry name" value="P-loop_NTPase"/>
</dbReference>